<reference evidence="2 3" key="1">
    <citation type="submission" date="2019-06" db="EMBL/GenBank/DDBJ databases">
        <title>Sequencing the genomes of 1000 actinobacteria strains.</title>
        <authorList>
            <person name="Klenk H.-P."/>
        </authorList>
    </citation>
    <scope>NUCLEOTIDE SEQUENCE [LARGE SCALE GENOMIC DNA]</scope>
    <source>
        <strain evidence="2 3">DSM 45043</strain>
    </source>
</reference>
<dbReference type="AlphaFoldDB" id="A0A543ILJ3"/>
<feature type="region of interest" description="Disordered" evidence="1">
    <location>
        <begin position="1"/>
        <end position="26"/>
    </location>
</feature>
<gene>
    <name evidence="2" type="ORF">FHX41_5176</name>
</gene>
<dbReference type="InterPro" id="IPR017523">
    <property type="entry name" value="Rv3268"/>
</dbReference>
<keyword evidence="3" id="KW-1185">Reference proteome</keyword>
<dbReference type="Proteomes" id="UP000316706">
    <property type="component" value="Unassembled WGS sequence"/>
</dbReference>
<protein>
    <submittedName>
        <fullName evidence="2">Uncharacterized protein (TIGR03089 family)</fullName>
    </submittedName>
</protein>
<sequence length="321" mass="33266">MSAHAGNDARPGSGEGPAGLLRRRLADDPSGPLVTFYDDARGERVELSARTFENWVAKTANLLVDDLAAEPGTRAVLVLPPHWQTAVWLTACWTAGVLAEPLDPEAFRARGAGNGGGAGDRDGAGGAAEPAAGDEPYILVAAQEVLEEVLGDEELAGGAEEVVGLSLHALGGPLADCPPGVVDYAVEVRAHGDRFVPDPQVTPDTPALRVPAAPGAAEAGGAGESVIKDTLTGAELVAAGREAAERWGLDARDRLLVDMPFTTLDGVLTGLLAPLISGASVIIQRNFDKDTLDRRLTMEHVTVVAGLPGWNAESGHPRRLT</sequence>
<dbReference type="NCBIfam" id="TIGR03089">
    <property type="entry name" value="TIGR03089 family protein"/>
    <property type="match status" value="1"/>
</dbReference>
<dbReference type="EMBL" id="VFPO01000001">
    <property type="protein sequence ID" value="TQM71408.1"/>
    <property type="molecule type" value="Genomic_DNA"/>
</dbReference>
<proteinExistence type="predicted"/>
<evidence type="ECO:0000313" key="2">
    <source>
        <dbReference type="EMBL" id="TQM71408.1"/>
    </source>
</evidence>
<organism evidence="2 3">
    <name type="scientific">Actinomadura hallensis</name>
    <dbReference type="NCBI Taxonomy" id="337895"/>
    <lineage>
        <taxon>Bacteria</taxon>
        <taxon>Bacillati</taxon>
        <taxon>Actinomycetota</taxon>
        <taxon>Actinomycetes</taxon>
        <taxon>Streptosporangiales</taxon>
        <taxon>Thermomonosporaceae</taxon>
        <taxon>Actinomadura</taxon>
    </lineage>
</organism>
<name>A0A543ILJ3_9ACTN</name>
<evidence type="ECO:0000313" key="3">
    <source>
        <dbReference type="Proteomes" id="UP000316706"/>
    </source>
</evidence>
<dbReference type="Gene3D" id="3.40.50.12780">
    <property type="entry name" value="N-terminal domain of ligase-like"/>
    <property type="match status" value="2"/>
</dbReference>
<dbReference type="SUPFAM" id="SSF56801">
    <property type="entry name" value="Acetyl-CoA synthetase-like"/>
    <property type="match status" value="2"/>
</dbReference>
<feature type="region of interest" description="Disordered" evidence="1">
    <location>
        <begin position="110"/>
        <end position="130"/>
    </location>
</feature>
<evidence type="ECO:0000256" key="1">
    <source>
        <dbReference type="SAM" id="MobiDB-lite"/>
    </source>
</evidence>
<dbReference type="OrthoDB" id="3396763at2"/>
<dbReference type="RefSeq" id="WP_141972898.1">
    <property type="nucleotide sequence ID" value="NZ_VFPO01000001.1"/>
</dbReference>
<accession>A0A543ILJ3</accession>
<dbReference type="InterPro" id="IPR042099">
    <property type="entry name" value="ANL_N_sf"/>
</dbReference>
<comment type="caution">
    <text evidence="2">The sequence shown here is derived from an EMBL/GenBank/DDBJ whole genome shotgun (WGS) entry which is preliminary data.</text>
</comment>